<accession>A0A3N0XRI3</accession>
<evidence type="ECO:0000313" key="2">
    <source>
        <dbReference type="EMBL" id="ROJ29174.1"/>
    </source>
</evidence>
<keyword evidence="3" id="KW-1185">Reference proteome</keyword>
<dbReference type="Proteomes" id="UP000281406">
    <property type="component" value="Unassembled WGS sequence"/>
</dbReference>
<reference evidence="2 3" key="1">
    <citation type="submission" date="2018-10" db="EMBL/GenBank/DDBJ databases">
        <title>Genome assembly for a Yunnan-Guizhou Plateau 3E fish, Anabarilius grahami (Regan), and its evolutionary and genetic applications.</title>
        <authorList>
            <person name="Jiang W."/>
        </authorList>
    </citation>
    <scope>NUCLEOTIDE SEQUENCE [LARGE SCALE GENOMIC DNA]</scope>
    <source>
        <strain evidence="2">AG-KIZ</strain>
        <tissue evidence="2">Muscle</tissue>
    </source>
</reference>
<comment type="caution">
    <text evidence="2">The sequence shown here is derived from an EMBL/GenBank/DDBJ whole genome shotgun (WGS) entry which is preliminary data.</text>
</comment>
<name>A0A3N0XRI3_ANAGA</name>
<dbReference type="EMBL" id="RJVU01062584">
    <property type="protein sequence ID" value="ROJ29174.1"/>
    <property type="molecule type" value="Genomic_DNA"/>
</dbReference>
<keyword evidence="1" id="KW-0812">Transmembrane</keyword>
<evidence type="ECO:0000256" key="1">
    <source>
        <dbReference type="SAM" id="Phobius"/>
    </source>
</evidence>
<keyword evidence="1" id="KW-0472">Membrane</keyword>
<keyword evidence="1" id="KW-1133">Transmembrane helix</keyword>
<organism evidence="2 3">
    <name type="scientific">Anabarilius grahami</name>
    <name type="common">Kanglang fish</name>
    <name type="synonym">Barilius grahami</name>
    <dbReference type="NCBI Taxonomy" id="495550"/>
    <lineage>
        <taxon>Eukaryota</taxon>
        <taxon>Metazoa</taxon>
        <taxon>Chordata</taxon>
        <taxon>Craniata</taxon>
        <taxon>Vertebrata</taxon>
        <taxon>Euteleostomi</taxon>
        <taxon>Actinopterygii</taxon>
        <taxon>Neopterygii</taxon>
        <taxon>Teleostei</taxon>
        <taxon>Ostariophysi</taxon>
        <taxon>Cypriniformes</taxon>
        <taxon>Xenocyprididae</taxon>
        <taxon>Xenocypridinae</taxon>
        <taxon>Xenocypridinae incertae sedis</taxon>
        <taxon>Anabarilius</taxon>
    </lineage>
</organism>
<evidence type="ECO:0000313" key="3">
    <source>
        <dbReference type="Proteomes" id="UP000281406"/>
    </source>
</evidence>
<proteinExistence type="predicted"/>
<gene>
    <name evidence="2" type="ORF">DPX16_13618</name>
</gene>
<feature type="transmembrane region" description="Helical" evidence="1">
    <location>
        <begin position="27"/>
        <end position="50"/>
    </location>
</feature>
<sequence>MQHAVFPLSKTSAELQMRILSACEEHVVGLTVGAALRMTLYCAFVFSFILDVPGRALARTDRQMEGIVFLPAPGITEHRNAIVPR</sequence>
<protein>
    <submittedName>
        <fullName evidence="2">Uncharacterized protein</fullName>
    </submittedName>
</protein>
<dbReference type="AlphaFoldDB" id="A0A3N0XRI3"/>